<evidence type="ECO:0000256" key="1">
    <source>
        <dbReference type="SAM" id="MobiDB-lite"/>
    </source>
</evidence>
<evidence type="ECO:0000313" key="3">
    <source>
        <dbReference type="Proteomes" id="UP000031668"/>
    </source>
</evidence>
<evidence type="ECO:0000313" key="2">
    <source>
        <dbReference type="EMBL" id="KII63165.1"/>
    </source>
</evidence>
<dbReference type="AlphaFoldDB" id="A0A0C2M851"/>
<proteinExistence type="predicted"/>
<name>A0A0C2M851_THEKT</name>
<accession>A0A0C2M851</accession>
<protein>
    <submittedName>
        <fullName evidence="2">Uncharacterized protein</fullName>
    </submittedName>
</protein>
<keyword evidence="3" id="KW-1185">Reference proteome</keyword>
<dbReference type="Proteomes" id="UP000031668">
    <property type="component" value="Unassembled WGS sequence"/>
</dbReference>
<organism evidence="2 3">
    <name type="scientific">Thelohanellus kitauei</name>
    <name type="common">Myxosporean</name>
    <dbReference type="NCBI Taxonomy" id="669202"/>
    <lineage>
        <taxon>Eukaryota</taxon>
        <taxon>Metazoa</taxon>
        <taxon>Cnidaria</taxon>
        <taxon>Myxozoa</taxon>
        <taxon>Myxosporea</taxon>
        <taxon>Bivalvulida</taxon>
        <taxon>Platysporina</taxon>
        <taxon>Myxobolidae</taxon>
        <taxon>Thelohanellus</taxon>
    </lineage>
</organism>
<feature type="region of interest" description="Disordered" evidence="1">
    <location>
        <begin position="1"/>
        <end position="26"/>
    </location>
</feature>
<reference evidence="2 3" key="1">
    <citation type="journal article" date="2014" name="Genome Biol. Evol.">
        <title>The genome of the myxosporean Thelohanellus kitauei shows adaptations to nutrient acquisition within its fish host.</title>
        <authorList>
            <person name="Yang Y."/>
            <person name="Xiong J."/>
            <person name="Zhou Z."/>
            <person name="Huo F."/>
            <person name="Miao W."/>
            <person name="Ran C."/>
            <person name="Liu Y."/>
            <person name="Zhang J."/>
            <person name="Feng J."/>
            <person name="Wang M."/>
            <person name="Wang M."/>
            <person name="Wang L."/>
            <person name="Yao B."/>
        </authorList>
    </citation>
    <scope>NUCLEOTIDE SEQUENCE [LARGE SCALE GENOMIC DNA]</scope>
    <source>
        <strain evidence="2">Wuqing</strain>
    </source>
</reference>
<dbReference type="EMBL" id="JWZT01004769">
    <property type="protein sequence ID" value="KII63165.1"/>
    <property type="molecule type" value="Genomic_DNA"/>
</dbReference>
<comment type="caution">
    <text evidence="2">The sequence shown here is derived from an EMBL/GenBank/DDBJ whole genome shotgun (WGS) entry which is preliminary data.</text>
</comment>
<gene>
    <name evidence="2" type="ORF">RF11_11650</name>
</gene>
<sequence>MLDTRSGLLWNDLDKNPASSSRSVSPDEPKILFKIALKSLVFSDELCHVICVDSGIVESMSGGGREVHEDVKNITKYFKSIGIVPYEIHFAILGCNDPILTPCIEG</sequence>